<reference evidence="4" key="1">
    <citation type="submission" date="2025-08" db="UniProtKB">
        <authorList>
            <consortium name="RefSeq"/>
        </authorList>
    </citation>
    <scope>IDENTIFICATION</scope>
    <source>
        <tissue evidence="4">Sperm</tissue>
    </source>
</reference>
<dbReference type="KEGG" id="pmrn:116954055"/>
<evidence type="ECO:0000313" key="4">
    <source>
        <dbReference type="RefSeq" id="XP_032830355.1"/>
    </source>
</evidence>
<organism evidence="3 4">
    <name type="scientific">Petromyzon marinus</name>
    <name type="common">Sea lamprey</name>
    <dbReference type="NCBI Taxonomy" id="7757"/>
    <lineage>
        <taxon>Eukaryota</taxon>
        <taxon>Metazoa</taxon>
        <taxon>Chordata</taxon>
        <taxon>Craniata</taxon>
        <taxon>Vertebrata</taxon>
        <taxon>Cyclostomata</taxon>
        <taxon>Hyperoartia</taxon>
        <taxon>Petromyzontiformes</taxon>
        <taxon>Petromyzontidae</taxon>
        <taxon>Petromyzon</taxon>
    </lineage>
</organism>
<dbReference type="SMART" id="SM01196">
    <property type="entry name" value="FERM_C"/>
    <property type="match status" value="1"/>
</dbReference>
<dbReference type="GO" id="GO:0004842">
    <property type="term" value="F:ubiquitin-protein transferase activity"/>
    <property type="evidence" value="ECO:0007669"/>
    <property type="project" value="TreeGrafter"/>
</dbReference>
<dbReference type="CDD" id="cd14473">
    <property type="entry name" value="FERM_B-lobe"/>
    <property type="match status" value="1"/>
</dbReference>
<dbReference type="PANTHER" id="PTHR23280">
    <property type="entry name" value="4.1 G PROTEIN"/>
    <property type="match status" value="1"/>
</dbReference>
<protein>
    <submittedName>
        <fullName evidence="4">E3 ubiquitin-protein ligase MYLIP isoform X1</fullName>
    </submittedName>
</protein>
<dbReference type="InterPro" id="IPR018979">
    <property type="entry name" value="FERM_N"/>
</dbReference>
<dbReference type="AlphaFoldDB" id="A0AAJ7U804"/>
<dbReference type="Gene3D" id="2.30.29.30">
    <property type="entry name" value="Pleckstrin-homology domain (PH domain)/Phosphotyrosine-binding domain (PTB)"/>
    <property type="match status" value="1"/>
</dbReference>
<dbReference type="Gene3D" id="1.20.80.10">
    <property type="match status" value="1"/>
</dbReference>
<dbReference type="InterPro" id="IPR035963">
    <property type="entry name" value="FERM_2"/>
</dbReference>
<dbReference type="PROSITE" id="PS50057">
    <property type="entry name" value="FERM_3"/>
    <property type="match status" value="1"/>
</dbReference>
<dbReference type="CDD" id="cd17104">
    <property type="entry name" value="FERM_F1_MYLIP"/>
    <property type="match status" value="1"/>
</dbReference>
<dbReference type="InterPro" id="IPR029071">
    <property type="entry name" value="Ubiquitin-like_domsf"/>
</dbReference>
<dbReference type="InterPro" id="IPR000299">
    <property type="entry name" value="FERM_domain"/>
</dbReference>
<dbReference type="CTD" id="29116"/>
<evidence type="ECO:0000259" key="2">
    <source>
        <dbReference type="PROSITE" id="PS50057"/>
    </source>
</evidence>
<dbReference type="SUPFAM" id="SSF47031">
    <property type="entry name" value="Second domain of FERM"/>
    <property type="match status" value="1"/>
</dbReference>
<feature type="region of interest" description="Disordered" evidence="1">
    <location>
        <begin position="376"/>
        <end position="396"/>
    </location>
</feature>
<dbReference type="PANTHER" id="PTHR23280:SF13">
    <property type="entry name" value="E3 UBIQUITIN-PROTEIN LIGASE MYLIP"/>
    <property type="match status" value="1"/>
</dbReference>
<dbReference type="InterPro" id="IPR013083">
    <property type="entry name" value="Znf_RING/FYVE/PHD"/>
</dbReference>
<dbReference type="InterPro" id="IPR011993">
    <property type="entry name" value="PH-like_dom_sf"/>
</dbReference>
<dbReference type="InterPro" id="IPR019749">
    <property type="entry name" value="Band_41_domain"/>
</dbReference>
<proteinExistence type="predicted"/>
<dbReference type="Proteomes" id="UP001318040">
    <property type="component" value="Chromosome 54"/>
</dbReference>
<dbReference type="Gene3D" id="3.30.40.10">
    <property type="entry name" value="Zinc/RING finger domain, C3HC4 (zinc finger)"/>
    <property type="match status" value="1"/>
</dbReference>
<gene>
    <name evidence="4" type="primary">MYLIP</name>
</gene>
<dbReference type="SMART" id="SM00295">
    <property type="entry name" value="B41"/>
    <property type="match status" value="1"/>
</dbReference>
<feature type="domain" description="FERM" evidence="2">
    <location>
        <begin position="3"/>
        <end position="292"/>
    </location>
</feature>
<dbReference type="GO" id="GO:0006511">
    <property type="term" value="P:ubiquitin-dependent protein catabolic process"/>
    <property type="evidence" value="ECO:0007669"/>
    <property type="project" value="TreeGrafter"/>
</dbReference>
<dbReference type="SUPFAM" id="SSF54236">
    <property type="entry name" value="Ubiquitin-like"/>
    <property type="match status" value="1"/>
</dbReference>
<dbReference type="RefSeq" id="XP_032830355.1">
    <property type="nucleotide sequence ID" value="XM_032974464.1"/>
</dbReference>
<evidence type="ECO:0000256" key="1">
    <source>
        <dbReference type="SAM" id="MobiDB-lite"/>
    </source>
</evidence>
<dbReference type="SUPFAM" id="SSF50729">
    <property type="entry name" value="PH domain-like"/>
    <property type="match status" value="1"/>
</dbReference>
<dbReference type="InterPro" id="IPR014352">
    <property type="entry name" value="FERM/acyl-CoA-bd_prot_sf"/>
</dbReference>
<dbReference type="Gene3D" id="3.10.20.90">
    <property type="entry name" value="Phosphatidylinositol 3-kinase Catalytic Subunit, Chain A, domain 1"/>
    <property type="match status" value="1"/>
</dbReference>
<accession>A0AAJ7U804</accession>
<dbReference type="PRINTS" id="PR00935">
    <property type="entry name" value="BAND41"/>
</dbReference>
<keyword evidence="3" id="KW-1185">Reference proteome</keyword>
<dbReference type="Pfam" id="PF09379">
    <property type="entry name" value="FERM_N"/>
    <property type="match status" value="1"/>
</dbReference>
<dbReference type="InterPro" id="IPR018980">
    <property type="entry name" value="FERM_PH-like_C"/>
</dbReference>
<name>A0AAJ7U804_PETMA</name>
<dbReference type="InterPro" id="IPR019748">
    <property type="entry name" value="FERM_central"/>
</dbReference>
<sequence length="568" mass="62239">MTILCLVSRPDSVVMEVELDAKAKGEDCVNEVCRHLRIIERDYFGLQYEGTKGETLWINLRNRLGPQLSGAAPHRLRLRVKFLVEPHLLLQDETRHQFYLHVREELRLGRLVCRDDSAVRLAALIMQAEVGDHGALRGGSNNDNAAAVYDRLGGADPASVSESHRALGGCSRATAEYRALQEAAALPGFGVEWHSVWDDAGRRRLLGVGCDGVAVCEAGVAPCGDGATRVPLRRIPFPTIHAATQSNKRVVFAVLGDGVEPEETRFRLVSSHAANGLYRAVTEAHAFYRCDTVNDAVTAQYSRDFKGHLASLLLSEDIDLGKRFVFDIRRTCKEVYDHCRRQLYHTAVVGDEGTPRPAGRGTPGGCSPGATTVEDTGTCEPCPSPPASLSAPPTPAQRRRDIQQLEERLRALQEAMLCSACCHGDIDAAFCPCGHMVCCRGCAARLRVSLPLVPLRCGPRAARLPAGVSQASTPQLRAVASPLAVHPRHSSSPSPLTARFDLLHVLPSNKETQKASWTEFRAAFSVDWPCEISRDSFATRRDAPPPSMSGWFQDSQHVAVRLRETWRQ</sequence>
<evidence type="ECO:0000313" key="3">
    <source>
        <dbReference type="Proteomes" id="UP001318040"/>
    </source>
</evidence>
<dbReference type="Pfam" id="PF00373">
    <property type="entry name" value="FERM_M"/>
    <property type="match status" value="1"/>
</dbReference>